<dbReference type="Proteomes" id="UP001562159">
    <property type="component" value="Unassembled WGS sequence"/>
</dbReference>
<dbReference type="Pfam" id="PF11697">
    <property type="entry name" value="DUF3293"/>
    <property type="match status" value="1"/>
</dbReference>
<evidence type="ECO:0000313" key="2">
    <source>
        <dbReference type="Proteomes" id="UP001562159"/>
    </source>
</evidence>
<comment type="caution">
    <text evidence="1">The sequence shown here is derived from an EMBL/GenBank/DDBJ whole genome shotgun (WGS) entry which is preliminary data.</text>
</comment>
<dbReference type="InterPro" id="IPR021710">
    <property type="entry name" value="DUF3293"/>
</dbReference>
<proteinExistence type="predicted"/>
<dbReference type="EMBL" id="JBGBPY010000001">
    <property type="protein sequence ID" value="MEY2181190.1"/>
    <property type="molecule type" value="Genomic_DNA"/>
</dbReference>
<reference evidence="1 2" key="1">
    <citation type="submission" date="2024-07" db="EMBL/GenBank/DDBJ databases">
        <title>Molecular mechanisms and environmental adaptations of flagellar loss and biofilm growth of Rhodanobacter under environmental stress.</title>
        <authorList>
            <person name="Chen M."/>
        </authorList>
    </citation>
    <scope>NUCLEOTIDE SEQUENCE [LARGE SCALE GENOMIC DNA]</scope>
    <source>
        <strain evidence="1 2">RS22</strain>
    </source>
</reference>
<organism evidence="1 2">
    <name type="scientific">Rhodanobacter humi</name>
    <dbReference type="NCBI Taxonomy" id="1888173"/>
    <lineage>
        <taxon>Bacteria</taxon>
        <taxon>Pseudomonadati</taxon>
        <taxon>Pseudomonadota</taxon>
        <taxon>Gammaproteobacteria</taxon>
        <taxon>Lysobacterales</taxon>
        <taxon>Rhodanobacteraceae</taxon>
        <taxon>Rhodanobacter</taxon>
    </lineage>
</organism>
<accession>A0ABV4AMJ4</accession>
<gene>
    <name evidence="1" type="ORF">AB7878_02060</name>
</gene>
<evidence type="ECO:0000313" key="1">
    <source>
        <dbReference type="EMBL" id="MEY2181190.1"/>
    </source>
</evidence>
<protein>
    <submittedName>
        <fullName evidence="1">DUF3293 domain-containing protein</fullName>
    </submittedName>
</protein>
<name>A0ABV4AMJ4_9GAMM</name>
<sequence length="139" mass="14908">MDDSLQEAFLSTAYWVSIDTVIWSTIRINLRPQPELAGVIGARPWGFITAWNPQARRRAPAENAAAQRELLDALRSLPGVAVYPAIGVGTSGWSEPSLFTVGADGATLDALARQHGQLAYVHGVADGPAELRLLNSTQT</sequence>
<keyword evidence="2" id="KW-1185">Reference proteome</keyword>